<evidence type="ECO:0000256" key="2">
    <source>
        <dbReference type="ARBA" id="ARBA00009928"/>
    </source>
</evidence>
<dbReference type="InterPro" id="IPR008922">
    <property type="entry name" value="Di-copper_centre_dom_sf"/>
</dbReference>
<dbReference type="STRING" id="158441.A0A226DZ92"/>
<dbReference type="GO" id="GO:0046872">
    <property type="term" value="F:metal ion binding"/>
    <property type="evidence" value="ECO:0007669"/>
    <property type="project" value="UniProtKB-KW"/>
</dbReference>
<comment type="similarity">
    <text evidence="2">Belongs to the tyrosinase family.</text>
</comment>
<gene>
    <name evidence="8" type="ORF">Fcan01_15284</name>
</gene>
<evidence type="ECO:0000259" key="7">
    <source>
        <dbReference type="Pfam" id="PF03723"/>
    </source>
</evidence>
<protein>
    <submittedName>
        <fullName evidence="8">Hemocyanin D chain</fullName>
    </submittedName>
</protein>
<reference evidence="8 9" key="1">
    <citation type="submission" date="2015-12" db="EMBL/GenBank/DDBJ databases">
        <title>The genome of Folsomia candida.</title>
        <authorList>
            <person name="Faddeeva A."/>
            <person name="Derks M.F."/>
            <person name="Anvar Y."/>
            <person name="Smit S."/>
            <person name="Van Straalen N."/>
            <person name="Roelofs D."/>
        </authorList>
    </citation>
    <scope>NUCLEOTIDE SEQUENCE [LARGE SCALE GENOMIC DNA]</scope>
    <source>
        <strain evidence="8 9">VU population</strain>
        <tissue evidence="8">Whole body</tissue>
    </source>
</reference>
<evidence type="ECO:0000313" key="9">
    <source>
        <dbReference type="Proteomes" id="UP000198287"/>
    </source>
</evidence>
<sequence length="794" mass="89354">MFASFNPSHRSAVDELEGLLKERTDVESFLDFSDYCKSRREIHPQVWYSAFIKAQARGNPALMNLRRPNSFALLPTLFFPDAAIQRDRGNNNNGHGQSQGQQDQSQGQGFFPNVATQRDQGNNNNGQGQGVGQQSQGFYPNAAIQRDRNDNNNGQGQPGQGFSRGKRNVPVRHTHAQRQQPDGGGQGQSGANNGAQSQCYVVDERVGMDNGVENLLWYFRQDVMLNGHHMIWHLLFPIISEKQIPRRGEFFSFFHHDILARYAAERLSNGFSDYFVTPLTLNYNTVLEQGFDSHLRDGVSTNFWIPRPSSVPVNEKTLDNNNFSKLLNLADFWKRVLDLILTGTIVINGKPVKLTYADNINVIGELLEASVWSANPSFYGQMGWHNDAHLVIGSVLSNHYAPFEKLHPQRVVYQFECIFDAESNANSFDLQGPRDLPVTVVSKYGSFVMSHINPNGIYGVMSSTATAMRDVLFYRVHAAADYMFKTYKGMALEPYQLTGGEHPLVFQGVAITGLSVHVDLDSSPLQNRDHDPPANNLRTFWNMRRFQGEGGLDFNPNMTRNAPLVDACVKFLDHDEFVYNINVENHHRDAVLAFVRIFMAPRFKPGGQERFTFEEQIPLFFTMDAFIDKIQPGRNVLTRHSQNSSLTAEWPESVPDMRDDIAAGVDDRVNCECDYPHHLLLPKGLEGGMTFDLFVMITDASQDYLAPSEDSSMSQCVPSYIHCGIMGQAYPDKKPMGYPFDRKPLLLPVQQYGGGQQGVQYRPPPTIESWVALVPNMASTQVAVIHRNVQVGRM</sequence>
<dbReference type="OrthoDB" id="8119704at2759"/>
<organism evidence="8 9">
    <name type="scientific">Folsomia candida</name>
    <name type="common">Springtail</name>
    <dbReference type="NCBI Taxonomy" id="158441"/>
    <lineage>
        <taxon>Eukaryota</taxon>
        <taxon>Metazoa</taxon>
        <taxon>Ecdysozoa</taxon>
        <taxon>Arthropoda</taxon>
        <taxon>Hexapoda</taxon>
        <taxon>Collembola</taxon>
        <taxon>Entomobryomorpha</taxon>
        <taxon>Isotomoidea</taxon>
        <taxon>Isotomidae</taxon>
        <taxon>Proisotominae</taxon>
        <taxon>Folsomia</taxon>
    </lineage>
</organism>
<keyword evidence="4" id="KW-0186">Copper</keyword>
<evidence type="ECO:0000256" key="4">
    <source>
        <dbReference type="ARBA" id="ARBA00023008"/>
    </source>
</evidence>
<evidence type="ECO:0000259" key="6">
    <source>
        <dbReference type="Pfam" id="PF00372"/>
    </source>
</evidence>
<feature type="compositionally biased region" description="Low complexity" evidence="5">
    <location>
        <begin position="90"/>
        <end position="109"/>
    </location>
</feature>
<feature type="compositionally biased region" description="Basic residues" evidence="5">
    <location>
        <begin position="164"/>
        <end position="176"/>
    </location>
</feature>
<keyword evidence="9" id="KW-1185">Reference proteome</keyword>
<dbReference type="GO" id="GO:0006582">
    <property type="term" value="P:melanin metabolic process"/>
    <property type="evidence" value="ECO:0007669"/>
    <property type="project" value="UniProtKB-ARBA"/>
</dbReference>
<dbReference type="PANTHER" id="PTHR11511:SF4">
    <property type="entry name" value="PHENOLOXIDASE 2-RELATED"/>
    <property type="match status" value="1"/>
</dbReference>
<keyword evidence="3" id="KW-0479">Metal-binding</keyword>
<dbReference type="PANTHER" id="PTHR11511">
    <property type="entry name" value="LARVAL STORAGE PROTEIN/PHENOLOXIDASE"/>
    <property type="match status" value="1"/>
</dbReference>
<dbReference type="Proteomes" id="UP000198287">
    <property type="component" value="Unassembled WGS sequence"/>
</dbReference>
<dbReference type="Pfam" id="PF03723">
    <property type="entry name" value="Hemocyanin_C"/>
    <property type="match status" value="1"/>
</dbReference>
<dbReference type="Gene3D" id="1.10.1280.10">
    <property type="entry name" value="Di-copper center containing domain from catechol oxidase"/>
    <property type="match status" value="2"/>
</dbReference>
<comment type="caution">
    <text evidence="8">The sequence shown here is derived from an EMBL/GenBank/DDBJ whole genome shotgun (WGS) entry which is preliminary data.</text>
</comment>
<dbReference type="InterPro" id="IPR013788">
    <property type="entry name" value="Hemocyanin/hexamerin"/>
</dbReference>
<feature type="domain" description="Hemocyanin middle" evidence="6">
    <location>
        <begin position="210"/>
        <end position="394"/>
    </location>
</feature>
<evidence type="ECO:0000256" key="3">
    <source>
        <dbReference type="ARBA" id="ARBA00022723"/>
    </source>
</evidence>
<name>A0A226DZ92_FOLCA</name>
<feature type="region of interest" description="Disordered" evidence="5">
    <location>
        <begin position="85"/>
        <end position="194"/>
    </location>
</feature>
<dbReference type="EMBL" id="LNIX01000009">
    <property type="protein sequence ID" value="OXA50539.1"/>
    <property type="molecule type" value="Genomic_DNA"/>
</dbReference>
<dbReference type="AlphaFoldDB" id="A0A226DZ92"/>
<dbReference type="InterPro" id="IPR014756">
    <property type="entry name" value="Ig_E-set"/>
</dbReference>
<evidence type="ECO:0000256" key="1">
    <source>
        <dbReference type="ARBA" id="ARBA00001973"/>
    </source>
</evidence>
<evidence type="ECO:0000313" key="8">
    <source>
        <dbReference type="EMBL" id="OXA50539.1"/>
    </source>
</evidence>
<dbReference type="SUPFAM" id="SSF81296">
    <property type="entry name" value="E set domains"/>
    <property type="match status" value="1"/>
</dbReference>
<dbReference type="InterPro" id="IPR037020">
    <property type="entry name" value="Hemocyanin_C_sf"/>
</dbReference>
<dbReference type="SUPFAM" id="SSF48056">
    <property type="entry name" value="Di-copper centre-containing domain"/>
    <property type="match status" value="2"/>
</dbReference>
<dbReference type="InterPro" id="IPR005203">
    <property type="entry name" value="Hemocyanin_C"/>
</dbReference>
<comment type="cofactor">
    <cofactor evidence="1">
        <name>Cu(2+)</name>
        <dbReference type="ChEBI" id="CHEBI:29036"/>
    </cofactor>
</comment>
<evidence type="ECO:0000256" key="5">
    <source>
        <dbReference type="SAM" id="MobiDB-lite"/>
    </source>
</evidence>
<proteinExistence type="inferred from homology"/>
<dbReference type="InterPro" id="IPR000896">
    <property type="entry name" value="Hemocyanin/hexamerin_mid_dom"/>
</dbReference>
<dbReference type="Gene3D" id="2.60.40.1520">
    <property type="entry name" value="Hemocyanin, C-terminal domain"/>
    <property type="match status" value="1"/>
</dbReference>
<feature type="compositionally biased region" description="Low complexity" evidence="5">
    <location>
        <begin position="120"/>
        <end position="137"/>
    </location>
</feature>
<dbReference type="GO" id="GO:0004503">
    <property type="term" value="F:tyrosinase activity"/>
    <property type="evidence" value="ECO:0007669"/>
    <property type="project" value="UniProtKB-ARBA"/>
</dbReference>
<dbReference type="Pfam" id="PF00372">
    <property type="entry name" value="Hemocyanin_M"/>
    <property type="match status" value="1"/>
</dbReference>
<feature type="domain" description="Hemocyanin C-terminal" evidence="7">
    <location>
        <begin position="503"/>
        <end position="743"/>
    </location>
</feature>
<accession>A0A226DZ92</accession>